<name>V8C828_9HELI</name>
<evidence type="ECO:0000313" key="1">
    <source>
        <dbReference type="EMBL" id="ETD23499.1"/>
    </source>
</evidence>
<dbReference type="AlphaFoldDB" id="V8C828"/>
<evidence type="ECO:0000313" key="2">
    <source>
        <dbReference type="Proteomes" id="UP000018731"/>
    </source>
</evidence>
<dbReference type="RefSeq" id="WP_023928046.1">
    <property type="nucleotide sequence ID" value="NZ_KI669454.1"/>
</dbReference>
<protein>
    <submittedName>
        <fullName evidence="1">Uncharacterized protein</fullName>
    </submittedName>
</protein>
<dbReference type="STRING" id="1357400.HMPREF2086_01304"/>
<accession>V8C828</accession>
<reference evidence="1 2" key="1">
    <citation type="journal article" date="2014" name="Genome Announc.">
        <title>Draft genome sequences of six enterohepatic helicobacter species isolated from humans and one from rhesus macaques.</title>
        <authorList>
            <person name="Shen Z."/>
            <person name="Sheh A."/>
            <person name="Young S.K."/>
            <person name="Abouelliel A."/>
            <person name="Ward D.V."/>
            <person name="Earl A.M."/>
            <person name="Fox J.G."/>
        </authorList>
    </citation>
    <scope>NUCLEOTIDE SEQUENCE [LARGE SCALE GENOMIC DNA]</scope>
    <source>
        <strain evidence="1 2">MIT 99-5501</strain>
    </source>
</reference>
<dbReference type="PATRIC" id="fig|1357400.3.peg.1745"/>
<dbReference type="EMBL" id="AZJI01000005">
    <property type="protein sequence ID" value="ETD23499.1"/>
    <property type="molecule type" value="Genomic_DNA"/>
</dbReference>
<dbReference type="HOGENOM" id="CLU_177670_0_0_7"/>
<comment type="caution">
    <text evidence="1">The sequence shown here is derived from an EMBL/GenBank/DDBJ whole genome shotgun (WGS) entry which is preliminary data.</text>
</comment>
<sequence length="104" mass="12164">MRSAINYDKYSKMTTKQLLNSLDSAKNKRTRFQTQVNDANELIDFLTEKIKDSLNMSKKSDFVPLEKTGLIELAKEIEKKMTPKELEQLRQELEADISRDYSDE</sequence>
<dbReference type="Proteomes" id="UP000018731">
    <property type="component" value="Unassembled WGS sequence"/>
</dbReference>
<keyword evidence="2" id="KW-1185">Reference proteome</keyword>
<organism evidence="1 2">
    <name type="scientific">Helicobacter macacae MIT 99-5501</name>
    <dbReference type="NCBI Taxonomy" id="1357400"/>
    <lineage>
        <taxon>Bacteria</taxon>
        <taxon>Pseudomonadati</taxon>
        <taxon>Campylobacterota</taxon>
        <taxon>Epsilonproteobacteria</taxon>
        <taxon>Campylobacterales</taxon>
        <taxon>Helicobacteraceae</taxon>
        <taxon>Helicobacter</taxon>
    </lineage>
</organism>
<gene>
    <name evidence="1" type="ORF">HMPREF2086_01304</name>
</gene>
<proteinExistence type="predicted"/>